<reference evidence="1 3" key="3">
    <citation type="submission" date="2018-03" db="EMBL/GenBank/DDBJ databases">
        <title>Genomic Encyclopedia of Archaeal and Bacterial Type Strains, Phase II (KMG-II): from individual species to whole genera.</title>
        <authorList>
            <person name="Goeker M."/>
        </authorList>
    </citation>
    <scope>NUCLEOTIDE SEQUENCE [LARGE SCALE GENOMIC DNA]</scope>
    <source>
        <strain evidence="1 3">DSM 25227</strain>
    </source>
</reference>
<name>A0A2Y9A3L8_9RHOB</name>
<evidence type="ECO:0008006" key="5">
    <source>
        <dbReference type="Google" id="ProtNLM"/>
    </source>
</evidence>
<organism evidence="2 4">
    <name type="scientific">Jannaschia seohaensis</name>
    <dbReference type="NCBI Taxonomy" id="475081"/>
    <lineage>
        <taxon>Bacteria</taxon>
        <taxon>Pseudomonadati</taxon>
        <taxon>Pseudomonadota</taxon>
        <taxon>Alphaproteobacteria</taxon>
        <taxon>Rhodobacterales</taxon>
        <taxon>Roseobacteraceae</taxon>
        <taxon>Jannaschia</taxon>
    </lineage>
</organism>
<protein>
    <recommendedName>
        <fullName evidence="5">LPS sulfotransferase NodH</fullName>
    </recommendedName>
</protein>
<accession>A0A2Y9A3L8</accession>
<dbReference type="EMBL" id="UETC01000001">
    <property type="protein sequence ID" value="SSA38058.1"/>
    <property type="molecule type" value="Genomic_DNA"/>
</dbReference>
<proteinExistence type="predicted"/>
<dbReference type="SUPFAM" id="SSF52540">
    <property type="entry name" value="P-loop containing nucleoside triphosphate hydrolases"/>
    <property type="match status" value="1"/>
</dbReference>
<evidence type="ECO:0000313" key="3">
    <source>
        <dbReference type="Proteomes" id="UP000245839"/>
    </source>
</evidence>
<reference evidence="2" key="2">
    <citation type="submission" date="2016-10" db="EMBL/GenBank/DDBJ databases">
        <authorList>
            <person name="Cai Z."/>
        </authorList>
    </citation>
    <scope>NUCLEOTIDE SEQUENCE [LARGE SCALE GENOMIC DNA]</scope>
    <source>
        <strain evidence="2">DSM 25227</strain>
    </source>
</reference>
<dbReference type="Proteomes" id="UP000251571">
    <property type="component" value="Unassembled WGS sequence"/>
</dbReference>
<dbReference type="Proteomes" id="UP000245839">
    <property type="component" value="Unassembled WGS sequence"/>
</dbReference>
<gene>
    <name evidence="1" type="ORF">BCF38_101188</name>
    <name evidence="2" type="ORF">SAMN05421539_101188</name>
</gene>
<evidence type="ECO:0000313" key="4">
    <source>
        <dbReference type="Proteomes" id="UP000251571"/>
    </source>
</evidence>
<dbReference type="InterPro" id="IPR027417">
    <property type="entry name" value="P-loop_NTPase"/>
</dbReference>
<evidence type="ECO:0000313" key="2">
    <source>
        <dbReference type="EMBL" id="SSA38058.1"/>
    </source>
</evidence>
<sequence>MPGERRFDAFVLFAEMRTGSNHLEASLNALSDVTGYGELFNPVFIGAHNREALFGIDLAARDADPMALLAAIRRETPGLPGFRYFHDHDPRVLEPVLTDPRIAKVILTRNPLDAYVSLAIARETGQWRLTNPKMAKAAKVRFDGAAFDRLIARHAAFRDRVTGALQRSGQTAFWIDYEQIGDLEVLNGLAAFLGSADRLGELPGKLKRQNPGTVEEKVENPEEMRAHLGRLDPFLARRPASPDPASPPELSRLTAAAESPLIHVALPGGPGAAVADWLTALDGAPAQTDLTPREFRRWLRGAKGLSSFCVLRHPLDRAHAAWRQVLAAKGREANTVRRVLANQHGVALPEAEDDPEGFAGFLRALAAVRGGQSALSVAPDWDGQAELLAGMTPVLIPMRLLREREAQAALDAMAQAAGRMPQPFAALRREALAAIYRPEHDDLAVAAYRRDYRQFGFRRWKND</sequence>
<dbReference type="OrthoDB" id="7802556at2"/>
<dbReference type="RefSeq" id="WP_109562420.1">
    <property type="nucleotide sequence ID" value="NZ_QGDJ01000001.1"/>
</dbReference>
<evidence type="ECO:0000313" key="1">
    <source>
        <dbReference type="EMBL" id="PWJ21780.1"/>
    </source>
</evidence>
<dbReference type="EMBL" id="QGDJ01000001">
    <property type="protein sequence ID" value="PWJ21780.1"/>
    <property type="molecule type" value="Genomic_DNA"/>
</dbReference>
<dbReference type="Gene3D" id="3.40.50.300">
    <property type="entry name" value="P-loop containing nucleotide triphosphate hydrolases"/>
    <property type="match status" value="1"/>
</dbReference>
<dbReference type="AlphaFoldDB" id="A0A2Y9A3L8"/>
<keyword evidence="3" id="KW-1185">Reference proteome</keyword>
<reference evidence="4" key="1">
    <citation type="submission" date="2016-10" db="EMBL/GenBank/DDBJ databases">
        <authorList>
            <person name="Varghese N."/>
            <person name="Submissions S."/>
        </authorList>
    </citation>
    <scope>NUCLEOTIDE SEQUENCE [LARGE SCALE GENOMIC DNA]</scope>
    <source>
        <strain evidence="4">DSM 25227</strain>
    </source>
</reference>